<reference evidence="1 2" key="1">
    <citation type="submission" date="2018-06" db="EMBL/GenBank/DDBJ databases">
        <authorList>
            <consortium name="Pathogen Informatics"/>
            <person name="Doyle S."/>
        </authorList>
    </citation>
    <scope>NUCLEOTIDE SEQUENCE [LARGE SCALE GENOMIC DNA]</scope>
    <source>
        <strain evidence="1 2">NCTC12224</strain>
    </source>
</reference>
<dbReference type="AlphaFoldDB" id="A0A380K8X6"/>
<keyword evidence="2" id="KW-1185">Reference proteome</keyword>
<name>A0A380K8X6_9STRE</name>
<evidence type="ECO:0000313" key="2">
    <source>
        <dbReference type="Proteomes" id="UP000254924"/>
    </source>
</evidence>
<organism evidence="1 2">
    <name type="scientific">Streptococcus hyointestinalis</name>
    <dbReference type="NCBI Taxonomy" id="1337"/>
    <lineage>
        <taxon>Bacteria</taxon>
        <taxon>Bacillati</taxon>
        <taxon>Bacillota</taxon>
        <taxon>Bacilli</taxon>
        <taxon>Lactobacillales</taxon>
        <taxon>Streptococcaceae</taxon>
        <taxon>Streptococcus</taxon>
    </lineage>
</organism>
<dbReference type="Proteomes" id="UP000254924">
    <property type="component" value="Unassembled WGS sequence"/>
</dbReference>
<sequence length="76" mass="8403">MNIDSFEVMSEQEMGIVEGGGYSRVAPGIYCKDVHGRAKCTTNQKELWGYTGRVIVNGWINYGPWAKRPGIGVIIP</sequence>
<protein>
    <submittedName>
        <fullName evidence="1">Bacteriocin</fullName>
    </submittedName>
</protein>
<proteinExistence type="predicted"/>
<evidence type="ECO:0000313" key="1">
    <source>
        <dbReference type="EMBL" id="SUN61473.1"/>
    </source>
</evidence>
<dbReference type="EMBL" id="UHFN01000007">
    <property type="protein sequence ID" value="SUN61473.1"/>
    <property type="molecule type" value="Genomic_DNA"/>
</dbReference>
<accession>A0A380K8X6</accession>
<gene>
    <name evidence="1" type="primary">pedA</name>
    <name evidence="1" type="ORF">NCTC12224_01481</name>
</gene>
<dbReference type="OrthoDB" id="2156838at2"/>